<evidence type="ECO:0000313" key="3">
    <source>
        <dbReference type="Proteomes" id="UP000254978"/>
    </source>
</evidence>
<dbReference type="Pfam" id="PF13472">
    <property type="entry name" value="Lipase_GDSL_2"/>
    <property type="match status" value="1"/>
</dbReference>
<dbReference type="AlphaFoldDB" id="A0A378TMF6"/>
<dbReference type="EMBL" id="UGQT01000001">
    <property type="protein sequence ID" value="STZ61754.1"/>
    <property type="molecule type" value="Genomic_DNA"/>
</dbReference>
<evidence type="ECO:0000313" key="2">
    <source>
        <dbReference type="EMBL" id="STZ61754.1"/>
    </source>
</evidence>
<feature type="domain" description="SGNH hydrolase-type esterase" evidence="1">
    <location>
        <begin position="171"/>
        <end position="370"/>
    </location>
</feature>
<dbReference type="Proteomes" id="UP000254978">
    <property type="component" value="Unassembled WGS sequence"/>
</dbReference>
<dbReference type="InterPro" id="IPR013830">
    <property type="entry name" value="SGNH_hydro"/>
</dbReference>
<sequence length="387" mass="41494">MINHPINADLLRGAAELEDTGRGLLPHRLPKAEREQTDDAQLHTAESQPSGVRFVFRSSATVVELDILRSRVVIAGIPDRPDGAVDLRVDGRLVETALTSGGEVTRLDPATGAVDREPGPTATLRFDGLPAGTKEIEIWLPHRERVELVALRSDAPITVAPSSRRVWVHHGSSISQGSNADTPSTTWPALAAAQAGLELVNLGLSGSAMLDPFTARAIAAQPADLISVKIGINLVNADLMRQRAFRPAVHGFLDLIRDQHPTVPLIVIGPLYCPIHETTPGPGAFDTTALTRGEVRFQATGAPDTPETPAALRRLTLTTIRAELAAVLAHRRDADPQLHYVDGLDLYGPQDEAAHPLPDGLHPDGDTHRLIADRFVAATSGPWGPWV</sequence>
<dbReference type="Gene3D" id="2.60.120.260">
    <property type="entry name" value="Galactose-binding domain-like"/>
    <property type="match status" value="1"/>
</dbReference>
<accession>A0A378TMF6</accession>
<organism evidence="2 3">
    <name type="scientific">Mycolicibacterium tokaiense</name>
    <dbReference type="NCBI Taxonomy" id="39695"/>
    <lineage>
        <taxon>Bacteria</taxon>
        <taxon>Bacillati</taxon>
        <taxon>Actinomycetota</taxon>
        <taxon>Actinomycetes</taxon>
        <taxon>Mycobacteriales</taxon>
        <taxon>Mycobacteriaceae</taxon>
        <taxon>Mycolicibacterium</taxon>
    </lineage>
</organism>
<proteinExistence type="predicted"/>
<gene>
    <name evidence="2" type="ORF">NCTC10821_05312</name>
</gene>
<reference evidence="2 3" key="1">
    <citation type="submission" date="2018-06" db="EMBL/GenBank/DDBJ databases">
        <authorList>
            <consortium name="Pathogen Informatics"/>
            <person name="Doyle S."/>
        </authorList>
    </citation>
    <scope>NUCLEOTIDE SEQUENCE [LARGE SCALE GENOMIC DNA]</scope>
    <source>
        <strain evidence="2 3">NCTC10821</strain>
    </source>
</reference>
<evidence type="ECO:0000259" key="1">
    <source>
        <dbReference type="Pfam" id="PF13472"/>
    </source>
</evidence>
<name>A0A378TMF6_9MYCO</name>
<keyword evidence="3" id="KW-1185">Reference proteome</keyword>
<dbReference type="InterPro" id="IPR036514">
    <property type="entry name" value="SGNH_hydro_sf"/>
</dbReference>
<dbReference type="Gene3D" id="3.40.50.1110">
    <property type="entry name" value="SGNH hydrolase"/>
    <property type="match status" value="1"/>
</dbReference>
<dbReference type="SUPFAM" id="SSF52266">
    <property type="entry name" value="SGNH hydrolase"/>
    <property type="match status" value="1"/>
</dbReference>
<protein>
    <recommendedName>
        <fullName evidence="1">SGNH hydrolase-type esterase domain-containing protein</fullName>
    </recommendedName>
</protein>
<dbReference type="RefSeq" id="WP_163908502.1">
    <property type="nucleotide sequence ID" value="NZ_AP022600.1"/>
</dbReference>